<keyword evidence="5" id="KW-1185">Reference proteome</keyword>
<dbReference type="SUPFAM" id="SSF49764">
    <property type="entry name" value="HSP20-like chaperones"/>
    <property type="match status" value="1"/>
</dbReference>
<dbReference type="InterPro" id="IPR031107">
    <property type="entry name" value="Small_HSP"/>
</dbReference>
<comment type="similarity">
    <text evidence="1 2">Belongs to the small heat shock protein (HSP20) family.</text>
</comment>
<evidence type="ECO:0000313" key="4">
    <source>
        <dbReference type="EMBL" id="NIA53006.1"/>
    </source>
</evidence>
<feature type="domain" description="SHSP" evidence="3">
    <location>
        <begin position="34"/>
        <end position="146"/>
    </location>
</feature>
<dbReference type="RefSeq" id="WP_166857095.1">
    <property type="nucleotide sequence ID" value="NZ_JAAQOM010000002.1"/>
</dbReference>
<evidence type="ECO:0000259" key="3">
    <source>
        <dbReference type="PROSITE" id="PS01031"/>
    </source>
</evidence>
<evidence type="ECO:0000256" key="1">
    <source>
        <dbReference type="PROSITE-ProRule" id="PRU00285"/>
    </source>
</evidence>
<dbReference type="PROSITE" id="PS01031">
    <property type="entry name" value="SHSP"/>
    <property type="match status" value="1"/>
</dbReference>
<comment type="caution">
    <text evidence="4">The sequence shown here is derived from an EMBL/GenBank/DDBJ whole genome shotgun (WGS) entry which is preliminary data.</text>
</comment>
<accession>A0ABX0P7V8</accession>
<dbReference type="PANTHER" id="PTHR11527">
    <property type="entry name" value="HEAT-SHOCK PROTEIN 20 FAMILY MEMBER"/>
    <property type="match status" value="1"/>
</dbReference>
<name>A0ABX0P7V8_9BURK</name>
<dbReference type="Proteomes" id="UP000716322">
    <property type="component" value="Unassembled WGS sequence"/>
</dbReference>
<protein>
    <submittedName>
        <fullName evidence="4">Hsp20/alpha crystallin family protein</fullName>
    </submittedName>
</protein>
<dbReference type="Gene3D" id="2.60.40.790">
    <property type="match status" value="1"/>
</dbReference>
<dbReference type="InterPro" id="IPR002068">
    <property type="entry name" value="A-crystallin/Hsp20_dom"/>
</dbReference>
<gene>
    <name evidence="4" type="ORF">HAV22_04975</name>
</gene>
<reference evidence="4 5" key="1">
    <citation type="submission" date="2020-03" db="EMBL/GenBank/DDBJ databases">
        <title>Genome sequence of strain Massilia sp. TW-1.</title>
        <authorList>
            <person name="Chaudhary D.K."/>
        </authorList>
    </citation>
    <scope>NUCLEOTIDE SEQUENCE [LARGE SCALE GENOMIC DNA]</scope>
    <source>
        <strain evidence="4 5">TW-1</strain>
    </source>
</reference>
<dbReference type="Pfam" id="PF00011">
    <property type="entry name" value="HSP20"/>
    <property type="match status" value="1"/>
</dbReference>
<sequence length="146" mass="16912">MSHHLKPFEPFTDLMSFDPVRNVEDMLRAFRQPGQWRSDVPAIRLDIDETEQEYDIRADIPGVEKDDIKVEIDGNRVVISAERKQDTEKKRGNTVHSERHWGQQYRAFTLPNPVDDAKAEARYEHGVLKLTLPKKAGAGMHRLDIH</sequence>
<organism evidence="4 5">
    <name type="scientific">Telluria antibiotica</name>
    <dbReference type="NCBI Taxonomy" id="2717319"/>
    <lineage>
        <taxon>Bacteria</taxon>
        <taxon>Pseudomonadati</taxon>
        <taxon>Pseudomonadota</taxon>
        <taxon>Betaproteobacteria</taxon>
        <taxon>Burkholderiales</taxon>
        <taxon>Oxalobacteraceae</taxon>
        <taxon>Telluria group</taxon>
        <taxon>Telluria</taxon>
    </lineage>
</organism>
<dbReference type="EMBL" id="JAAQOM010000002">
    <property type="protein sequence ID" value="NIA53006.1"/>
    <property type="molecule type" value="Genomic_DNA"/>
</dbReference>
<proteinExistence type="inferred from homology"/>
<evidence type="ECO:0000256" key="2">
    <source>
        <dbReference type="RuleBase" id="RU003616"/>
    </source>
</evidence>
<dbReference type="CDD" id="cd06464">
    <property type="entry name" value="ACD_sHsps-like"/>
    <property type="match status" value="1"/>
</dbReference>
<evidence type="ECO:0000313" key="5">
    <source>
        <dbReference type="Proteomes" id="UP000716322"/>
    </source>
</evidence>
<dbReference type="InterPro" id="IPR008978">
    <property type="entry name" value="HSP20-like_chaperone"/>
</dbReference>